<feature type="repeat" description="WD" evidence="3">
    <location>
        <begin position="116"/>
        <end position="149"/>
    </location>
</feature>
<protein>
    <submittedName>
        <fullName evidence="4">Uncharacterized protein</fullName>
    </submittedName>
</protein>
<dbReference type="GO" id="GO:0005656">
    <property type="term" value="C:nuclear pre-replicative complex"/>
    <property type="evidence" value="ECO:0007669"/>
    <property type="project" value="TreeGrafter"/>
</dbReference>
<dbReference type="EMBL" id="JAXIOK010000005">
    <property type="protein sequence ID" value="KAK4770519.1"/>
    <property type="molecule type" value="Genomic_DNA"/>
</dbReference>
<dbReference type="AlphaFoldDB" id="A0AAN7KSR2"/>
<sequence length="440" mass="48668">MEVVLASSSANGGISCWDLLTGTEQLLHKSCASSPHGLTCIGQSLIASSQYSPPSSASGSICYWSWDRPQVEVKSFPAEPIGPLVANSEGSYLLGGGVSGEIYLWEVATGKLLMRWRAHHRSVTCLAFSDDDSIIVSGAEHGEVRVWSLYGIFEDALKRDQTHLYMHSLNDHSKKITDIVVGYGGQNAIFVTASEDKTCKVWSLSRGILLRSILFPSMINAIALDPGEHVFYAGCQDGKIYVAALHAESRSEGAYGMYIVSALSLNSVAVTSLAYSTEQNLLISGSEDGTIQAWDPQGHSIRSFKHTTAHLNNVIIMRKHQLDIQSQISYKKRWLLPSLERYTSSNNDEGDARTSINLRDIPGESYQVSYISSDVTRRQLIELEQLGTATAKEVKLERLKIDLEKSMEYNIKWKQMYGNLQEFCINEILDMDLPDPATNT</sequence>
<dbReference type="PANTHER" id="PTHR18763:SF0">
    <property type="entry name" value="WD REPEAT-CONTAINING PROTEIN 18"/>
    <property type="match status" value="1"/>
</dbReference>
<evidence type="ECO:0000256" key="2">
    <source>
        <dbReference type="ARBA" id="ARBA00022737"/>
    </source>
</evidence>
<dbReference type="SMART" id="SM00320">
    <property type="entry name" value="WD40"/>
    <property type="match status" value="5"/>
</dbReference>
<feature type="repeat" description="WD" evidence="3">
    <location>
        <begin position="263"/>
        <end position="295"/>
    </location>
</feature>
<dbReference type="InterPro" id="IPR015943">
    <property type="entry name" value="WD40/YVTN_repeat-like_dom_sf"/>
</dbReference>
<keyword evidence="5" id="KW-1185">Reference proteome</keyword>
<dbReference type="Proteomes" id="UP001345219">
    <property type="component" value="Chromosome 24"/>
</dbReference>
<dbReference type="InterPro" id="IPR020472">
    <property type="entry name" value="WD40_PAC1"/>
</dbReference>
<dbReference type="PRINTS" id="PR00320">
    <property type="entry name" value="GPROTEINBRPT"/>
</dbReference>
<reference evidence="4 5" key="1">
    <citation type="journal article" date="2023" name="Hortic Res">
        <title>Pangenome of water caltrop reveals structural variations and asymmetric subgenome divergence after allopolyploidization.</title>
        <authorList>
            <person name="Zhang X."/>
            <person name="Chen Y."/>
            <person name="Wang L."/>
            <person name="Yuan Y."/>
            <person name="Fang M."/>
            <person name="Shi L."/>
            <person name="Lu R."/>
            <person name="Comes H.P."/>
            <person name="Ma Y."/>
            <person name="Chen Y."/>
            <person name="Huang G."/>
            <person name="Zhou Y."/>
            <person name="Zheng Z."/>
            <person name="Qiu Y."/>
        </authorList>
    </citation>
    <scope>NUCLEOTIDE SEQUENCE [LARGE SCALE GENOMIC DNA]</scope>
    <source>
        <tissue evidence="4">Roots</tissue>
    </source>
</reference>
<evidence type="ECO:0000256" key="3">
    <source>
        <dbReference type="PROSITE-ProRule" id="PRU00221"/>
    </source>
</evidence>
<dbReference type="SUPFAM" id="SSF50998">
    <property type="entry name" value="Quinoprotein alcohol dehydrogenase-like"/>
    <property type="match status" value="1"/>
</dbReference>
<keyword evidence="1 3" id="KW-0853">WD repeat</keyword>
<dbReference type="PROSITE" id="PS50082">
    <property type="entry name" value="WD_REPEATS_2"/>
    <property type="match status" value="3"/>
</dbReference>
<keyword evidence="2" id="KW-0677">Repeat</keyword>
<dbReference type="PROSITE" id="PS50294">
    <property type="entry name" value="WD_REPEATS_REGION"/>
    <property type="match status" value="2"/>
</dbReference>
<dbReference type="Pfam" id="PF00400">
    <property type="entry name" value="WD40"/>
    <property type="match status" value="3"/>
</dbReference>
<comment type="caution">
    <text evidence="4">The sequence shown here is derived from an EMBL/GenBank/DDBJ whole genome shotgun (WGS) entry which is preliminary data.</text>
</comment>
<accession>A0AAN7KSR2</accession>
<organism evidence="4 5">
    <name type="scientific">Trapa incisa</name>
    <dbReference type="NCBI Taxonomy" id="236973"/>
    <lineage>
        <taxon>Eukaryota</taxon>
        <taxon>Viridiplantae</taxon>
        <taxon>Streptophyta</taxon>
        <taxon>Embryophyta</taxon>
        <taxon>Tracheophyta</taxon>
        <taxon>Spermatophyta</taxon>
        <taxon>Magnoliopsida</taxon>
        <taxon>eudicotyledons</taxon>
        <taxon>Gunneridae</taxon>
        <taxon>Pentapetalae</taxon>
        <taxon>rosids</taxon>
        <taxon>malvids</taxon>
        <taxon>Myrtales</taxon>
        <taxon>Lythraceae</taxon>
        <taxon>Trapa</taxon>
    </lineage>
</organism>
<evidence type="ECO:0000313" key="5">
    <source>
        <dbReference type="Proteomes" id="UP001345219"/>
    </source>
</evidence>
<dbReference type="GO" id="GO:0006261">
    <property type="term" value="P:DNA-templated DNA replication"/>
    <property type="evidence" value="ECO:0007669"/>
    <property type="project" value="TreeGrafter"/>
</dbReference>
<gene>
    <name evidence="4" type="ORF">SAY87_031051</name>
</gene>
<name>A0AAN7KSR2_9MYRT</name>
<evidence type="ECO:0000256" key="1">
    <source>
        <dbReference type="ARBA" id="ARBA00022574"/>
    </source>
</evidence>
<dbReference type="GO" id="GO:0120330">
    <property type="term" value="C:rixosome complex"/>
    <property type="evidence" value="ECO:0007669"/>
    <property type="project" value="TreeGrafter"/>
</dbReference>
<dbReference type="Gene3D" id="2.130.10.10">
    <property type="entry name" value="YVTN repeat-like/Quinoprotein amine dehydrogenase"/>
    <property type="match status" value="2"/>
</dbReference>
<dbReference type="InterPro" id="IPR001680">
    <property type="entry name" value="WD40_rpt"/>
</dbReference>
<dbReference type="GO" id="GO:0006364">
    <property type="term" value="P:rRNA processing"/>
    <property type="evidence" value="ECO:0007669"/>
    <property type="project" value="TreeGrafter"/>
</dbReference>
<feature type="repeat" description="WD" evidence="3">
    <location>
        <begin position="169"/>
        <end position="212"/>
    </location>
</feature>
<dbReference type="InterPro" id="IPR045227">
    <property type="entry name" value="WDR18/Ipi3/RID3"/>
</dbReference>
<dbReference type="InterPro" id="IPR011047">
    <property type="entry name" value="Quinoprotein_ADH-like_sf"/>
</dbReference>
<proteinExistence type="predicted"/>
<evidence type="ECO:0000313" key="4">
    <source>
        <dbReference type="EMBL" id="KAK4770519.1"/>
    </source>
</evidence>
<dbReference type="PANTHER" id="PTHR18763">
    <property type="entry name" value="WD-REPEAT PROTEIN 18"/>
    <property type="match status" value="1"/>
</dbReference>